<evidence type="ECO:0000313" key="2">
    <source>
        <dbReference type="EMBL" id="TEA38801.1"/>
    </source>
</evidence>
<evidence type="ECO:0000313" key="3">
    <source>
        <dbReference type="Proteomes" id="UP000295264"/>
    </source>
</evidence>
<dbReference type="PANTHER" id="PTHR33426">
    <property type="entry name" value="C2H2-TYPE DOMAIN-CONTAINING PROTEIN"/>
    <property type="match status" value="1"/>
</dbReference>
<dbReference type="Proteomes" id="UP000295264">
    <property type="component" value="Unassembled WGS sequence"/>
</dbReference>
<feature type="non-terminal residue" evidence="2">
    <location>
        <position position="110"/>
    </location>
</feature>
<proteinExistence type="predicted"/>
<accession>A0A484GTW3</accession>
<reference evidence="2 3" key="1">
    <citation type="journal article" date="2018" name="Genomics">
        <title>Molecular footprints of inshore aquatic adaptation in Indo-Pacific humpback dolphin (Sousa chinensis).</title>
        <authorList>
            <person name="Ming Y."/>
            <person name="Jian J."/>
            <person name="Yu F."/>
            <person name="Yu X."/>
            <person name="Wang J."/>
            <person name="Liu W."/>
        </authorList>
    </citation>
    <scope>NUCLEOTIDE SEQUENCE [LARGE SCALE GENOMIC DNA]</scope>
    <source>
        <strain evidence="2">MY-2018</strain>
        <tissue evidence="2">Skin</tissue>
    </source>
</reference>
<sequence length="110" mass="11381">VRALVAKQVRAVSEGLAATGTLVGPLARVRALVFDEVRALGEGLATDLTFIGFFTCVDALVLDQGGAPPKTLPTDAADVRPRALPTPGPATPSAWTTKGPRQAQGILEHL</sequence>
<gene>
    <name evidence="2" type="ORF">DBR06_SOUSAS610171</name>
</gene>
<organism evidence="2 3">
    <name type="scientific">Sousa chinensis</name>
    <name type="common">Indo-pacific humpbacked dolphin</name>
    <name type="synonym">Steno chinensis</name>
    <dbReference type="NCBI Taxonomy" id="103600"/>
    <lineage>
        <taxon>Eukaryota</taxon>
        <taxon>Metazoa</taxon>
        <taxon>Chordata</taxon>
        <taxon>Craniata</taxon>
        <taxon>Vertebrata</taxon>
        <taxon>Euteleostomi</taxon>
        <taxon>Mammalia</taxon>
        <taxon>Eutheria</taxon>
        <taxon>Laurasiatheria</taxon>
        <taxon>Artiodactyla</taxon>
        <taxon>Whippomorpha</taxon>
        <taxon>Cetacea</taxon>
        <taxon>Odontoceti</taxon>
        <taxon>Delphinidae</taxon>
        <taxon>Sousa</taxon>
    </lineage>
</organism>
<feature type="region of interest" description="Disordered" evidence="1">
    <location>
        <begin position="67"/>
        <end position="110"/>
    </location>
</feature>
<evidence type="ECO:0000256" key="1">
    <source>
        <dbReference type="SAM" id="MobiDB-lite"/>
    </source>
</evidence>
<feature type="non-terminal residue" evidence="2">
    <location>
        <position position="1"/>
    </location>
</feature>
<name>A0A484GTW3_SOUCH</name>
<keyword evidence="3" id="KW-1185">Reference proteome</keyword>
<dbReference type="EMBL" id="QWLN02004660">
    <property type="protein sequence ID" value="TEA38801.1"/>
    <property type="molecule type" value="Genomic_DNA"/>
</dbReference>
<comment type="caution">
    <text evidence="2">The sequence shown here is derived from an EMBL/GenBank/DDBJ whole genome shotgun (WGS) entry which is preliminary data.</text>
</comment>
<dbReference type="PANTHER" id="PTHR33426:SF45">
    <property type="entry name" value="IMMUNODEFICIENCY LENTIVIRAL MATRIX N-TERMINAL DOMAIN-CONTAINING PROTEIN-RELATED"/>
    <property type="match status" value="1"/>
</dbReference>
<protein>
    <submittedName>
        <fullName evidence="2">Uncharacterized protein</fullName>
    </submittedName>
</protein>
<dbReference type="AlphaFoldDB" id="A0A484GTW3"/>